<dbReference type="PANTHER" id="PTHR11806">
    <property type="entry name" value="GLUCOSE INHIBITED DIVISION PROTEIN A"/>
    <property type="match status" value="1"/>
</dbReference>
<dbReference type="Gene3D" id="3.50.50.60">
    <property type="entry name" value="FAD/NAD(P)-binding domain"/>
    <property type="match status" value="2"/>
</dbReference>
<gene>
    <name evidence="10" type="primary">trmFO</name>
    <name evidence="12" type="ORF">SAMN04487969_101401</name>
</gene>
<comment type="cofactor">
    <cofactor evidence="1 10">
        <name>FAD</name>
        <dbReference type="ChEBI" id="CHEBI:57692"/>
    </cofactor>
</comment>
<dbReference type="Pfam" id="PF01134">
    <property type="entry name" value="GIDA"/>
    <property type="match status" value="1"/>
</dbReference>
<dbReference type="RefSeq" id="WP_046230704.1">
    <property type="nucleotide sequence ID" value="NZ_FONN01000001.1"/>
</dbReference>
<evidence type="ECO:0000259" key="11">
    <source>
        <dbReference type="Pfam" id="PF01134"/>
    </source>
</evidence>
<evidence type="ECO:0000256" key="1">
    <source>
        <dbReference type="ARBA" id="ARBA00001974"/>
    </source>
</evidence>
<dbReference type="GO" id="GO:0030488">
    <property type="term" value="P:tRNA methylation"/>
    <property type="evidence" value="ECO:0007669"/>
    <property type="project" value="TreeGrafter"/>
</dbReference>
<evidence type="ECO:0000313" key="13">
    <source>
        <dbReference type="Proteomes" id="UP000183410"/>
    </source>
</evidence>
<evidence type="ECO:0000256" key="4">
    <source>
        <dbReference type="ARBA" id="ARBA00022630"/>
    </source>
</evidence>
<dbReference type="NCBIfam" id="NF003739">
    <property type="entry name" value="PRK05335.1"/>
    <property type="match status" value="1"/>
</dbReference>
<keyword evidence="8 10" id="KW-0521">NADP</keyword>
<evidence type="ECO:0000256" key="5">
    <source>
        <dbReference type="ARBA" id="ARBA00022679"/>
    </source>
</evidence>
<dbReference type="NCBIfam" id="TIGR00137">
    <property type="entry name" value="gid_trmFO"/>
    <property type="match status" value="1"/>
</dbReference>
<dbReference type="GO" id="GO:0002098">
    <property type="term" value="P:tRNA wobble uridine modification"/>
    <property type="evidence" value="ECO:0007669"/>
    <property type="project" value="TreeGrafter"/>
</dbReference>
<name>A0A1I1YBC0_9BACL</name>
<keyword evidence="3 10" id="KW-0489">Methyltransferase</keyword>
<comment type="catalytic activity">
    <reaction evidence="10">
        <text>uridine(54) in tRNA + (6R)-5,10-methylene-5,6,7,8-tetrahydrofolate + NADPH + H(+) = 5-methyluridine(54) in tRNA + (6S)-5,6,7,8-tetrahydrofolate + NADP(+)</text>
        <dbReference type="Rhea" id="RHEA:62372"/>
        <dbReference type="Rhea" id="RHEA-COMP:10167"/>
        <dbReference type="Rhea" id="RHEA-COMP:10193"/>
        <dbReference type="ChEBI" id="CHEBI:15378"/>
        <dbReference type="ChEBI" id="CHEBI:15636"/>
        <dbReference type="ChEBI" id="CHEBI:57453"/>
        <dbReference type="ChEBI" id="CHEBI:57783"/>
        <dbReference type="ChEBI" id="CHEBI:58349"/>
        <dbReference type="ChEBI" id="CHEBI:65315"/>
        <dbReference type="ChEBI" id="CHEBI:74447"/>
        <dbReference type="EC" id="2.1.1.74"/>
    </reaction>
</comment>
<dbReference type="FunFam" id="3.50.50.60:FF:000035">
    <property type="entry name" value="Methylenetetrahydrofolate--tRNA-(uracil-5-)-methyltransferase TrmFO"/>
    <property type="match status" value="1"/>
</dbReference>
<evidence type="ECO:0000256" key="6">
    <source>
        <dbReference type="ARBA" id="ARBA00022694"/>
    </source>
</evidence>
<dbReference type="GO" id="GO:0005829">
    <property type="term" value="C:cytosol"/>
    <property type="evidence" value="ECO:0007669"/>
    <property type="project" value="TreeGrafter"/>
</dbReference>
<comment type="similarity">
    <text evidence="10">Belongs to the MnmG family. TrmFO subfamily.</text>
</comment>
<keyword evidence="7 10" id="KW-0274">FAD</keyword>
<accession>A0A1I1YBC0</accession>
<reference evidence="13" key="1">
    <citation type="submission" date="2016-10" db="EMBL/GenBank/DDBJ databases">
        <authorList>
            <person name="Varghese N."/>
            <person name="Submissions S."/>
        </authorList>
    </citation>
    <scope>NUCLEOTIDE SEQUENCE [LARGE SCALE GENOMIC DNA]</scope>
    <source>
        <strain evidence="13">CGMCC 1.10223</strain>
    </source>
</reference>
<dbReference type="PANTHER" id="PTHR11806:SF2">
    <property type="entry name" value="METHYLENETETRAHYDROFOLATE--TRNA-(URACIL-5-)-METHYLTRANSFERASE TRMFO"/>
    <property type="match status" value="1"/>
</dbReference>
<evidence type="ECO:0000256" key="8">
    <source>
        <dbReference type="ARBA" id="ARBA00022857"/>
    </source>
</evidence>
<keyword evidence="2 10" id="KW-0963">Cytoplasm</keyword>
<dbReference type="Proteomes" id="UP000183410">
    <property type="component" value="Unassembled WGS sequence"/>
</dbReference>
<sequence length="446" mass="49077">MSSSTYPKVTVIGAGLAGSEAAWQIASQGVPVVLYEMRPETKTPAHHTNQFAELVCSNSLRANGLANAVGVLKEEMRQLDSLILGCADRHAVPAGGALAVDRDGFSGEVTRLLHEHPLVEVRNEEVTEIPTDGIVIIATGPLTAPALSAQVRELLGEEYFYFYDAAAPIVEKDSIDMSKVYLASRYDKGEAAYLNCPMTEEEFEIFHDALVNAEKAEIKDFEKEVYFEGCMPIEVIASRGKQTVLFGPMKPVGLVNPHTGKLPHAVIQLRQDNAAGTLYNLVGFQTHLKWGEQKRVFSLIPGLENAEFVRFGVMHRNTFINSPRLLEPTYQLKNRPTLFFAGQMTGVEGYVESAASGLIAGFNAARLARDLEPLVLPGDTTLGSMAQYITTADFKHFQPMNANFGLFPPLEKRLKSKKEKNEAIANRALAGIEQFKQEHFTHLVNN</sequence>
<dbReference type="EMBL" id="FONN01000001">
    <property type="protein sequence ID" value="SFE16278.1"/>
    <property type="molecule type" value="Genomic_DNA"/>
</dbReference>
<keyword evidence="4 10" id="KW-0285">Flavoprotein</keyword>
<feature type="binding site" evidence="10">
    <location>
        <begin position="13"/>
        <end position="18"/>
    </location>
    <ligand>
        <name>FAD</name>
        <dbReference type="ChEBI" id="CHEBI:57692"/>
    </ligand>
</feature>
<evidence type="ECO:0000313" key="12">
    <source>
        <dbReference type="EMBL" id="SFE16278.1"/>
    </source>
</evidence>
<dbReference type="InterPro" id="IPR036188">
    <property type="entry name" value="FAD/NAD-bd_sf"/>
</dbReference>
<dbReference type="HAMAP" id="MF_01037">
    <property type="entry name" value="TrmFO"/>
    <property type="match status" value="1"/>
</dbReference>
<comment type="function">
    <text evidence="10">Catalyzes the folate-dependent formation of 5-methyl-uridine at position 54 (M-5-U54) in all tRNAs.</text>
</comment>
<keyword evidence="9 10" id="KW-0520">NAD</keyword>
<comment type="catalytic activity">
    <reaction evidence="10">
        <text>uridine(54) in tRNA + (6R)-5,10-methylene-5,6,7,8-tetrahydrofolate + NADH + H(+) = 5-methyluridine(54) in tRNA + (6S)-5,6,7,8-tetrahydrofolate + NAD(+)</text>
        <dbReference type="Rhea" id="RHEA:16873"/>
        <dbReference type="Rhea" id="RHEA-COMP:10167"/>
        <dbReference type="Rhea" id="RHEA-COMP:10193"/>
        <dbReference type="ChEBI" id="CHEBI:15378"/>
        <dbReference type="ChEBI" id="CHEBI:15636"/>
        <dbReference type="ChEBI" id="CHEBI:57453"/>
        <dbReference type="ChEBI" id="CHEBI:57540"/>
        <dbReference type="ChEBI" id="CHEBI:57945"/>
        <dbReference type="ChEBI" id="CHEBI:65315"/>
        <dbReference type="ChEBI" id="CHEBI:74447"/>
        <dbReference type="EC" id="2.1.1.74"/>
    </reaction>
</comment>
<evidence type="ECO:0000256" key="10">
    <source>
        <dbReference type="HAMAP-Rule" id="MF_01037"/>
    </source>
</evidence>
<organism evidence="12 13">
    <name type="scientific">Paenibacillus algorifonticola</name>
    <dbReference type="NCBI Taxonomy" id="684063"/>
    <lineage>
        <taxon>Bacteria</taxon>
        <taxon>Bacillati</taxon>
        <taxon>Bacillota</taxon>
        <taxon>Bacilli</taxon>
        <taxon>Bacillales</taxon>
        <taxon>Paenibacillaceae</taxon>
        <taxon>Paenibacillus</taxon>
    </lineage>
</organism>
<dbReference type="InterPro" id="IPR040131">
    <property type="entry name" value="MnmG_N"/>
</dbReference>
<dbReference type="EC" id="2.1.1.74" evidence="10"/>
<dbReference type="FunFam" id="3.50.50.60:FF:000040">
    <property type="entry name" value="Methylenetetrahydrofolate--tRNA-(uracil-5-)-methyltransferase TrmFO"/>
    <property type="match status" value="1"/>
</dbReference>
<dbReference type="InterPro" id="IPR002218">
    <property type="entry name" value="MnmG-rel"/>
</dbReference>
<keyword evidence="6 10" id="KW-0819">tRNA processing</keyword>
<evidence type="ECO:0000256" key="2">
    <source>
        <dbReference type="ARBA" id="ARBA00022490"/>
    </source>
</evidence>
<dbReference type="GO" id="GO:0050660">
    <property type="term" value="F:flavin adenine dinucleotide binding"/>
    <property type="evidence" value="ECO:0007669"/>
    <property type="project" value="UniProtKB-UniRule"/>
</dbReference>
<proteinExistence type="inferred from homology"/>
<protein>
    <recommendedName>
        <fullName evidence="10">Methylenetetrahydrofolate--tRNA-(uracil-5-)-methyltransferase TrmFO</fullName>
        <ecNumber evidence="10">2.1.1.74</ecNumber>
    </recommendedName>
    <alternativeName>
        <fullName evidence="10">Folate-dependent tRNA (uracil-5-)-methyltransferase</fullName>
    </alternativeName>
    <alternativeName>
        <fullName evidence="10">Folate-dependent tRNA(M-5-U54)-methyltransferase</fullName>
    </alternativeName>
</protein>
<evidence type="ECO:0000256" key="7">
    <source>
        <dbReference type="ARBA" id="ARBA00022827"/>
    </source>
</evidence>
<dbReference type="InterPro" id="IPR004417">
    <property type="entry name" value="TrmFO"/>
</dbReference>
<dbReference type="GO" id="GO:0047151">
    <property type="term" value="F:tRNA (uracil(54)-C5)-methyltransferase activity, 5,10-methylenetetrahydrofolate-dependent"/>
    <property type="evidence" value="ECO:0007669"/>
    <property type="project" value="UniProtKB-UniRule"/>
</dbReference>
<dbReference type="OrthoDB" id="9803114at2"/>
<feature type="domain" description="MnmG N-terminal" evidence="11">
    <location>
        <begin position="8"/>
        <end position="370"/>
    </location>
</feature>
<evidence type="ECO:0000256" key="9">
    <source>
        <dbReference type="ARBA" id="ARBA00023027"/>
    </source>
</evidence>
<comment type="subcellular location">
    <subcellularLocation>
        <location evidence="10">Cytoplasm</location>
    </subcellularLocation>
</comment>
<dbReference type="SUPFAM" id="SSF51905">
    <property type="entry name" value="FAD/NAD(P)-binding domain"/>
    <property type="match status" value="1"/>
</dbReference>
<keyword evidence="5 10" id="KW-0808">Transferase</keyword>
<evidence type="ECO:0000256" key="3">
    <source>
        <dbReference type="ARBA" id="ARBA00022603"/>
    </source>
</evidence>
<keyword evidence="13" id="KW-1185">Reference proteome</keyword>
<dbReference type="AlphaFoldDB" id="A0A1I1YBC0"/>